<dbReference type="Pfam" id="PF00561">
    <property type="entry name" value="Abhydrolase_1"/>
    <property type="match status" value="1"/>
</dbReference>
<name>A0ABZ1L919_9ACTN</name>
<dbReference type="PANTHER" id="PTHR43798:SF33">
    <property type="entry name" value="HYDROLASE, PUTATIVE (AFU_ORTHOLOGUE AFUA_2G14860)-RELATED"/>
    <property type="match status" value="1"/>
</dbReference>
<sequence length="312" mass="32539">MATPVPRTSPSQSSAPQTPSPQAPFPPSPSSRSFTAPDGTSLAFHVSGTGTGAPLLCLPGGPLQDSAYLGDLGGLTAHRRVIRLDLRGTGASEVPEDPASYRCDRLVDDVEALRAHLGLDTVDVLGHSAGANLAALYVTRHPERVGRLVLVTPGTAAVGLDTAPEERLAAARLRRDEPWFGPAYAALEDVTAGRGTAESFGAVAPFFHGTWDEAARERHAAGEGQRNREGAGVFAGEGAFDPAGTRAVFAEFARPVLVVAGEGDVNTPVPTAAAYAELFPKAAFAVLDGAGHFPWHDDAERFTETVGAFLDR</sequence>
<evidence type="ECO:0000256" key="1">
    <source>
        <dbReference type="SAM" id="MobiDB-lite"/>
    </source>
</evidence>
<organism evidence="3 4">
    <name type="scientific">Streptomyces zaomyceticus</name>
    <dbReference type="NCBI Taxonomy" id="68286"/>
    <lineage>
        <taxon>Bacteria</taxon>
        <taxon>Bacillati</taxon>
        <taxon>Actinomycetota</taxon>
        <taxon>Actinomycetes</taxon>
        <taxon>Kitasatosporales</taxon>
        <taxon>Streptomycetaceae</taxon>
        <taxon>Streptomyces</taxon>
    </lineage>
</organism>
<dbReference type="RefSeq" id="WP_327163550.1">
    <property type="nucleotide sequence ID" value="NZ_CP108188.1"/>
</dbReference>
<protein>
    <submittedName>
        <fullName evidence="3">Alpha/beta hydrolase</fullName>
    </submittedName>
</protein>
<dbReference type="EMBL" id="CP108188">
    <property type="protein sequence ID" value="WTR70947.1"/>
    <property type="molecule type" value="Genomic_DNA"/>
</dbReference>
<evidence type="ECO:0000259" key="2">
    <source>
        <dbReference type="Pfam" id="PF00561"/>
    </source>
</evidence>
<dbReference type="InterPro" id="IPR029058">
    <property type="entry name" value="AB_hydrolase_fold"/>
</dbReference>
<feature type="region of interest" description="Disordered" evidence="1">
    <location>
        <begin position="1"/>
        <end position="39"/>
    </location>
</feature>
<feature type="domain" description="AB hydrolase-1" evidence="2">
    <location>
        <begin position="54"/>
        <end position="296"/>
    </location>
</feature>
<gene>
    <name evidence="3" type="ORF">OG814_17480</name>
</gene>
<keyword evidence="4" id="KW-1185">Reference proteome</keyword>
<proteinExistence type="predicted"/>
<evidence type="ECO:0000313" key="4">
    <source>
        <dbReference type="Proteomes" id="UP001622594"/>
    </source>
</evidence>
<reference evidence="3 4" key="1">
    <citation type="submission" date="2022-10" db="EMBL/GenBank/DDBJ databases">
        <title>The complete genomes of actinobacterial strains from the NBC collection.</title>
        <authorList>
            <person name="Joergensen T.S."/>
            <person name="Alvarez Arevalo M."/>
            <person name="Sterndorff E.B."/>
            <person name="Faurdal D."/>
            <person name="Vuksanovic O."/>
            <person name="Mourched A.-S."/>
            <person name="Charusanti P."/>
            <person name="Shaw S."/>
            <person name="Blin K."/>
            <person name="Weber T."/>
        </authorList>
    </citation>
    <scope>NUCLEOTIDE SEQUENCE [LARGE SCALE GENOMIC DNA]</scope>
    <source>
        <strain evidence="3 4">NBC_00123</strain>
    </source>
</reference>
<evidence type="ECO:0000313" key="3">
    <source>
        <dbReference type="EMBL" id="WTR70947.1"/>
    </source>
</evidence>
<dbReference type="InterPro" id="IPR050266">
    <property type="entry name" value="AB_hydrolase_sf"/>
</dbReference>
<feature type="compositionally biased region" description="Pro residues" evidence="1">
    <location>
        <begin position="18"/>
        <end position="29"/>
    </location>
</feature>
<dbReference type="InterPro" id="IPR000073">
    <property type="entry name" value="AB_hydrolase_1"/>
</dbReference>
<dbReference type="SUPFAM" id="SSF53474">
    <property type="entry name" value="alpha/beta-Hydrolases"/>
    <property type="match status" value="1"/>
</dbReference>
<feature type="compositionally biased region" description="Low complexity" evidence="1">
    <location>
        <begin position="1"/>
        <end position="17"/>
    </location>
</feature>
<accession>A0ABZ1L919</accession>
<dbReference type="PRINTS" id="PR00111">
    <property type="entry name" value="ABHYDROLASE"/>
</dbReference>
<dbReference type="GO" id="GO:0016787">
    <property type="term" value="F:hydrolase activity"/>
    <property type="evidence" value="ECO:0007669"/>
    <property type="project" value="UniProtKB-KW"/>
</dbReference>
<dbReference type="PANTHER" id="PTHR43798">
    <property type="entry name" value="MONOACYLGLYCEROL LIPASE"/>
    <property type="match status" value="1"/>
</dbReference>
<dbReference type="Gene3D" id="3.40.50.1820">
    <property type="entry name" value="alpha/beta hydrolase"/>
    <property type="match status" value="1"/>
</dbReference>
<keyword evidence="3" id="KW-0378">Hydrolase</keyword>
<dbReference type="Proteomes" id="UP001622594">
    <property type="component" value="Chromosome"/>
</dbReference>